<accession>R7UKA1</accession>
<protein>
    <submittedName>
        <fullName evidence="2 3">Uncharacterized protein</fullName>
    </submittedName>
</protein>
<dbReference type="EMBL" id="AMQN01007243">
    <property type="status" value="NOT_ANNOTATED_CDS"/>
    <property type="molecule type" value="Genomic_DNA"/>
</dbReference>
<keyword evidence="4" id="KW-1185">Reference proteome</keyword>
<reference evidence="2 4" key="2">
    <citation type="journal article" date="2013" name="Nature">
        <title>Insights into bilaterian evolution from three spiralian genomes.</title>
        <authorList>
            <person name="Simakov O."/>
            <person name="Marletaz F."/>
            <person name="Cho S.J."/>
            <person name="Edsinger-Gonzales E."/>
            <person name="Havlak P."/>
            <person name="Hellsten U."/>
            <person name="Kuo D.H."/>
            <person name="Larsson T."/>
            <person name="Lv J."/>
            <person name="Arendt D."/>
            <person name="Savage R."/>
            <person name="Osoegawa K."/>
            <person name="de Jong P."/>
            <person name="Grimwood J."/>
            <person name="Chapman J.A."/>
            <person name="Shapiro H."/>
            <person name="Aerts A."/>
            <person name="Otillar R.P."/>
            <person name="Terry A.Y."/>
            <person name="Boore J.L."/>
            <person name="Grigoriev I.V."/>
            <person name="Lindberg D.R."/>
            <person name="Seaver E.C."/>
            <person name="Weisblat D.A."/>
            <person name="Putnam N.H."/>
            <person name="Rokhsar D.S."/>
        </authorList>
    </citation>
    <scope>NUCLEOTIDE SEQUENCE</scope>
    <source>
        <strain evidence="2 4">I ESC-2004</strain>
    </source>
</reference>
<feature type="signal peptide" evidence="1">
    <location>
        <begin position="1"/>
        <end position="18"/>
    </location>
</feature>
<keyword evidence="1" id="KW-0732">Signal</keyword>
<dbReference type="Proteomes" id="UP000014760">
    <property type="component" value="Unassembled WGS sequence"/>
</dbReference>
<feature type="chain" id="PRO_5008788079" evidence="1">
    <location>
        <begin position="19"/>
        <end position="173"/>
    </location>
</feature>
<reference evidence="3" key="3">
    <citation type="submission" date="2015-06" db="UniProtKB">
        <authorList>
            <consortium name="EnsemblMetazoa"/>
        </authorList>
    </citation>
    <scope>IDENTIFICATION</scope>
</reference>
<evidence type="ECO:0000313" key="3">
    <source>
        <dbReference type="EnsemblMetazoa" id="CapteP203537"/>
    </source>
</evidence>
<name>R7UKA1_CAPTE</name>
<proteinExistence type="predicted"/>
<organism evidence="2">
    <name type="scientific">Capitella teleta</name>
    <name type="common">Polychaete worm</name>
    <dbReference type="NCBI Taxonomy" id="283909"/>
    <lineage>
        <taxon>Eukaryota</taxon>
        <taxon>Metazoa</taxon>
        <taxon>Spiralia</taxon>
        <taxon>Lophotrochozoa</taxon>
        <taxon>Annelida</taxon>
        <taxon>Polychaeta</taxon>
        <taxon>Sedentaria</taxon>
        <taxon>Scolecida</taxon>
        <taxon>Capitellidae</taxon>
        <taxon>Capitella</taxon>
    </lineage>
</organism>
<gene>
    <name evidence="2" type="ORF">CAPTEDRAFT_203537</name>
</gene>
<dbReference type="EnsemblMetazoa" id="CapteT203537">
    <property type="protein sequence ID" value="CapteP203537"/>
    <property type="gene ID" value="CapteG203537"/>
</dbReference>
<evidence type="ECO:0000313" key="4">
    <source>
        <dbReference type="Proteomes" id="UP000014760"/>
    </source>
</evidence>
<dbReference type="AlphaFoldDB" id="R7UKA1"/>
<dbReference type="HOGENOM" id="CLU_104324_0_0_1"/>
<reference evidence="4" key="1">
    <citation type="submission" date="2012-12" db="EMBL/GenBank/DDBJ databases">
        <authorList>
            <person name="Hellsten U."/>
            <person name="Grimwood J."/>
            <person name="Chapman J.A."/>
            <person name="Shapiro H."/>
            <person name="Aerts A."/>
            <person name="Otillar R.P."/>
            <person name="Terry A.Y."/>
            <person name="Boore J.L."/>
            <person name="Simakov O."/>
            <person name="Marletaz F."/>
            <person name="Cho S.-J."/>
            <person name="Edsinger-Gonzales E."/>
            <person name="Havlak P."/>
            <person name="Kuo D.-H."/>
            <person name="Larsson T."/>
            <person name="Lv J."/>
            <person name="Arendt D."/>
            <person name="Savage R."/>
            <person name="Osoegawa K."/>
            <person name="de Jong P."/>
            <person name="Lindberg D.R."/>
            <person name="Seaver E.C."/>
            <person name="Weisblat D.A."/>
            <person name="Putnam N.H."/>
            <person name="Grigoriev I.V."/>
            <person name="Rokhsar D.S."/>
        </authorList>
    </citation>
    <scope>NUCLEOTIDE SEQUENCE</scope>
    <source>
        <strain evidence="4">I ESC-2004</strain>
    </source>
</reference>
<evidence type="ECO:0000256" key="1">
    <source>
        <dbReference type="SAM" id="SignalP"/>
    </source>
</evidence>
<sequence length="173" mass="19590">MNLFLVLTIALFVISALGIDMDEMCPWGRKEGPFMENLTIPPNVDHIYFGVKMCKDVEKPLIDFRSPHAHYFIEFGHDLQTAVSIRKNEDQVLWSAEMYVLSCDAIKYFWVKWAHGELSFGRGLEAGTDTIAMVTENDVADPKEVSLSYQTGIAELEEQCEIPMVDVNPALTQ</sequence>
<dbReference type="OrthoDB" id="6156557at2759"/>
<dbReference type="EMBL" id="KB300259">
    <property type="protein sequence ID" value="ELU06969.1"/>
    <property type="molecule type" value="Genomic_DNA"/>
</dbReference>
<evidence type="ECO:0000313" key="2">
    <source>
        <dbReference type="EMBL" id="ELU06969.1"/>
    </source>
</evidence>